<dbReference type="EC" id="4.1.1.65" evidence="11"/>
<organism evidence="13 14">
    <name type="scientific">Trichlorobacter thiogenes</name>
    <dbReference type="NCBI Taxonomy" id="115783"/>
    <lineage>
        <taxon>Bacteria</taxon>
        <taxon>Pseudomonadati</taxon>
        <taxon>Thermodesulfobacteriota</taxon>
        <taxon>Desulfuromonadia</taxon>
        <taxon>Geobacterales</taxon>
        <taxon>Geobacteraceae</taxon>
        <taxon>Trichlorobacter</taxon>
    </lineage>
</organism>
<dbReference type="InterPro" id="IPR003817">
    <property type="entry name" value="PS_Dcarbxylase"/>
</dbReference>
<comment type="catalytic activity">
    <reaction evidence="11">
        <text>a 1,2-diacyl-sn-glycero-3-phospho-L-serine + H(+) = a 1,2-diacyl-sn-glycero-3-phosphoethanolamine + CO2</text>
        <dbReference type="Rhea" id="RHEA:20828"/>
        <dbReference type="ChEBI" id="CHEBI:15378"/>
        <dbReference type="ChEBI" id="CHEBI:16526"/>
        <dbReference type="ChEBI" id="CHEBI:57262"/>
        <dbReference type="ChEBI" id="CHEBI:64612"/>
        <dbReference type="EC" id="4.1.1.65"/>
    </reaction>
</comment>
<comment type="subcellular location">
    <subcellularLocation>
        <location evidence="11">Cell membrane</location>
        <topology evidence="11">Peripheral membrane protein</topology>
    </subcellularLocation>
</comment>
<evidence type="ECO:0000256" key="2">
    <source>
        <dbReference type="ARBA" id="ARBA00022516"/>
    </source>
</evidence>
<evidence type="ECO:0000256" key="10">
    <source>
        <dbReference type="ARBA" id="ARBA00023317"/>
    </source>
</evidence>
<dbReference type="PANTHER" id="PTHR35809">
    <property type="entry name" value="ARCHAETIDYLSERINE DECARBOXYLASE PROENZYME-RELATED"/>
    <property type="match status" value="1"/>
</dbReference>
<dbReference type="GO" id="GO:0005886">
    <property type="term" value="C:plasma membrane"/>
    <property type="evidence" value="ECO:0007669"/>
    <property type="project" value="UniProtKB-SubCell"/>
</dbReference>
<evidence type="ECO:0000256" key="5">
    <source>
        <dbReference type="ARBA" id="ARBA00023136"/>
    </source>
</evidence>
<comment type="similarity">
    <text evidence="11">Belongs to the phosphatidylserine decarboxylase family. PSD-A subfamily.</text>
</comment>
<dbReference type="NCBIfam" id="NF003685">
    <property type="entry name" value="PRK05305.2-5"/>
    <property type="match status" value="1"/>
</dbReference>
<dbReference type="UniPathway" id="UPA00558">
    <property type="reaction ID" value="UER00616"/>
</dbReference>
<dbReference type="OrthoDB" id="9790893at2"/>
<evidence type="ECO:0000256" key="1">
    <source>
        <dbReference type="ARBA" id="ARBA00022475"/>
    </source>
</evidence>
<evidence type="ECO:0000256" key="11">
    <source>
        <dbReference type="HAMAP-Rule" id="MF_00664"/>
    </source>
</evidence>
<keyword evidence="12" id="KW-0812">Transmembrane</keyword>
<comment type="cofactor">
    <cofactor evidence="11">
        <name>pyruvate</name>
        <dbReference type="ChEBI" id="CHEBI:15361"/>
    </cofactor>
    <text evidence="11">Binds 1 pyruvoyl group covalently per subunit.</text>
</comment>
<keyword evidence="2 11" id="KW-0444">Lipid biosynthesis</keyword>
<keyword evidence="6 11" id="KW-0865">Zymogen</keyword>
<dbReference type="GO" id="GO:0004609">
    <property type="term" value="F:phosphatidylserine decarboxylase activity"/>
    <property type="evidence" value="ECO:0007669"/>
    <property type="project" value="UniProtKB-UniRule"/>
</dbReference>
<dbReference type="PANTHER" id="PTHR35809:SF1">
    <property type="entry name" value="ARCHAETIDYLSERINE DECARBOXYLASE PROENZYME-RELATED"/>
    <property type="match status" value="1"/>
</dbReference>
<evidence type="ECO:0000256" key="4">
    <source>
        <dbReference type="ARBA" id="ARBA00023098"/>
    </source>
</evidence>
<evidence type="ECO:0000256" key="9">
    <source>
        <dbReference type="ARBA" id="ARBA00023264"/>
    </source>
</evidence>
<reference evidence="14" key="1">
    <citation type="submission" date="2017-02" db="EMBL/GenBank/DDBJ databases">
        <authorList>
            <person name="Varghese N."/>
            <person name="Submissions S."/>
        </authorList>
    </citation>
    <scope>NUCLEOTIDE SEQUENCE [LARGE SCALE GENOMIC DNA]</scope>
    <source>
        <strain evidence="14">ATCC BAA-34</strain>
    </source>
</reference>
<feature type="transmembrane region" description="Helical" evidence="12">
    <location>
        <begin position="12"/>
        <end position="32"/>
    </location>
</feature>
<evidence type="ECO:0000256" key="6">
    <source>
        <dbReference type="ARBA" id="ARBA00023145"/>
    </source>
</evidence>
<feature type="site" description="Cleavage (non-hydrolytic); by autocatalysis" evidence="11">
    <location>
        <begin position="187"/>
        <end position="188"/>
    </location>
</feature>
<dbReference type="AlphaFoldDB" id="A0A1T4ND93"/>
<dbReference type="RefSeq" id="WP_078789886.1">
    <property type="nucleotide sequence ID" value="NZ_FUWR01000007.1"/>
</dbReference>
<comment type="PTM">
    <text evidence="11">Is synthesized initially as an inactive proenzyme. Formation of the active enzyme involves a self-maturation process in which the active site pyruvoyl group is generated from an internal serine residue via an autocatalytic post-translational modification. Two non-identical subunits are generated from the proenzyme in this reaction, and the pyruvate is formed at the N-terminus of the alpha chain, which is derived from the carboxyl end of the proenzyme. The post-translation cleavage follows an unusual pathway, termed non-hydrolytic serinolysis, in which the side chain hydroxyl group of the serine supplies its oxygen atom to form the C-terminus of the beta chain, while the remainder of the serine residue undergoes an oxidative deamination to produce ammonia and the pyruvoyl prosthetic group on the alpha chain.</text>
</comment>
<evidence type="ECO:0000256" key="3">
    <source>
        <dbReference type="ARBA" id="ARBA00022793"/>
    </source>
</evidence>
<evidence type="ECO:0000313" key="13">
    <source>
        <dbReference type="EMBL" id="SJZ77301.1"/>
    </source>
</evidence>
<dbReference type="Pfam" id="PF02666">
    <property type="entry name" value="PS_Dcarbxylase"/>
    <property type="match status" value="1"/>
</dbReference>
<keyword evidence="10 11" id="KW-0670">Pyruvate</keyword>
<keyword evidence="7 11" id="KW-0594">Phospholipid biosynthesis</keyword>
<feature type="chain" id="PRO_5023523084" description="Phosphatidylserine decarboxylase beta chain" evidence="11">
    <location>
        <begin position="1"/>
        <end position="187"/>
    </location>
</feature>
<dbReference type="HAMAP" id="MF_00664">
    <property type="entry name" value="PS_decarb_PSD_A"/>
    <property type="match status" value="1"/>
</dbReference>
<keyword evidence="3 11" id="KW-0210">Decarboxylase</keyword>
<keyword evidence="14" id="KW-1185">Reference proteome</keyword>
<feature type="chain" id="PRO_5023523085" description="Phosphatidylserine decarboxylase alpha chain" evidence="11">
    <location>
        <begin position="188"/>
        <end position="219"/>
    </location>
</feature>
<keyword evidence="4 11" id="KW-0443">Lipid metabolism</keyword>
<keyword evidence="9 11" id="KW-1208">Phospholipid metabolism</keyword>
<keyword evidence="5 11" id="KW-0472">Membrane</keyword>
<keyword evidence="8 11" id="KW-0456">Lyase</keyword>
<keyword evidence="1 11" id="KW-1003">Cell membrane</keyword>
<comment type="pathway">
    <text evidence="11">Phospholipid metabolism; phosphatidylethanolamine biosynthesis; phosphatidylethanolamine from CDP-diacylglycerol: step 2/2.</text>
</comment>
<dbReference type="EMBL" id="FUWR01000007">
    <property type="protein sequence ID" value="SJZ77301.1"/>
    <property type="molecule type" value="Genomic_DNA"/>
</dbReference>
<dbReference type="GO" id="GO:0006646">
    <property type="term" value="P:phosphatidylethanolamine biosynthetic process"/>
    <property type="evidence" value="ECO:0007669"/>
    <property type="project" value="UniProtKB-UniRule"/>
</dbReference>
<dbReference type="NCBIfam" id="NF003678">
    <property type="entry name" value="PRK05305.1-2"/>
    <property type="match status" value="1"/>
</dbReference>
<feature type="active site" description="Schiff-base intermediate with substrate; via pyruvic acid" evidence="11">
    <location>
        <position position="188"/>
    </location>
</feature>
<accession>A0A1T4ND93</accession>
<comment type="subunit">
    <text evidence="11">Heterodimer of a large membrane-associated beta subunit and a small pyruvoyl-containing alpha subunit.</text>
</comment>
<dbReference type="STRING" id="115783.SAMN02745119_01581"/>
<evidence type="ECO:0000256" key="7">
    <source>
        <dbReference type="ARBA" id="ARBA00023209"/>
    </source>
</evidence>
<evidence type="ECO:0000256" key="12">
    <source>
        <dbReference type="SAM" id="Phobius"/>
    </source>
</evidence>
<proteinExistence type="inferred from homology"/>
<dbReference type="InterPro" id="IPR033175">
    <property type="entry name" value="PSD-A"/>
</dbReference>
<protein>
    <recommendedName>
        <fullName evidence="11">Phosphatidylserine decarboxylase proenzyme</fullName>
        <ecNumber evidence="11">4.1.1.65</ecNumber>
    </recommendedName>
    <component>
        <recommendedName>
            <fullName evidence="11">Phosphatidylserine decarboxylase alpha chain</fullName>
        </recommendedName>
    </component>
    <component>
        <recommendedName>
            <fullName evidence="11">Phosphatidylserine decarboxylase beta chain</fullName>
        </recommendedName>
    </component>
</protein>
<name>A0A1T4ND93_9BACT</name>
<feature type="modified residue" description="Pyruvic acid (Ser); by autocatalysis" evidence="11">
    <location>
        <position position="188"/>
    </location>
</feature>
<keyword evidence="12" id="KW-1133">Transmembrane helix</keyword>
<evidence type="ECO:0000256" key="8">
    <source>
        <dbReference type="ARBA" id="ARBA00023239"/>
    </source>
</evidence>
<dbReference type="Proteomes" id="UP000190102">
    <property type="component" value="Unassembled WGS sequence"/>
</dbReference>
<sequence length="219" mass="23823">MRPSNALITPEGYPFIAYSVGLFLLLAAGTLLLNSAVLAFPAGIAFLLVLFVISFFRNPERTPPVDTTLLVAPADGTIVYVGPATQEHLGACQKISIFMSVFNVHVNRAPITGKVVERFYKQGKFYDARHADASCENEQCGLVMEQENGVRVAFVQIAGLIARRILCYAEVGEQLERGQRYGMIRFGSRVDVYLPEGLEPLVAVGQTTVAGETALVRLG</sequence>
<feature type="transmembrane region" description="Helical" evidence="12">
    <location>
        <begin position="38"/>
        <end position="56"/>
    </location>
</feature>
<comment type="function">
    <text evidence="11">Catalyzes the formation of phosphatidylethanolamine (PtdEtn) from phosphatidylserine (PtdSer).</text>
</comment>
<gene>
    <name evidence="11" type="primary">psd</name>
    <name evidence="13" type="ORF">SAMN02745119_01581</name>
</gene>
<evidence type="ECO:0000313" key="14">
    <source>
        <dbReference type="Proteomes" id="UP000190102"/>
    </source>
</evidence>